<protein>
    <submittedName>
        <fullName evidence="1">Uncharacterized protein</fullName>
    </submittedName>
</protein>
<evidence type="ECO:0000313" key="2">
    <source>
        <dbReference type="Proteomes" id="UP000637074"/>
    </source>
</evidence>
<reference evidence="1 2" key="1">
    <citation type="journal article" date="2022" name="Int. J. Syst. Evol. Microbiol.">
        <title>Neobacillus kokaensis sp. nov., isolated from soil.</title>
        <authorList>
            <person name="Yuki K."/>
            <person name="Matsubara H."/>
            <person name="Yamaguchi S."/>
        </authorList>
    </citation>
    <scope>NUCLEOTIDE SEQUENCE [LARGE SCALE GENOMIC DNA]</scope>
    <source>
        <strain evidence="1 2">LOB 377</strain>
    </source>
</reference>
<keyword evidence="2" id="KW-1185">Reference proteome</keyword>
<name>A0ABQ3NB85_9BACI</name>
<sequence length="57" mass="6525">MAAIKLISGINRSKKDANPQAKMRNTRCRNVLSKDFCMEIPKPKLHKQRTTKTMPPT</sequence>
<dbReference type="EMBL" id="BNDS01000035">
    <property type="protein sequence ID" value="GHI01168.1"/>
    <property type="molecule type" value="Genomic_DNA"/>
</dbReference>
<accession>A0ABQ3NB85</accession>
<gene>
    <name evidence="1" type="ORF">AM1BK_47100</name>
</gene>
<evidence type="ECO:0000313" key="1">
    <source>
        <dbReference type="EMBL" id="GHI01168.1"/>
    </source>
</evidence>
<comment type="caution">
    <text evidence="1">The sequence shown here is derived from an EMBL/GenBank/DDBJ whole genome shotgun (WGS) entry which is preliminary data.</text>
</comment>
<organism evidence="1 2">
    <name type="scientific">Neobacillus kokaensis</name>
    <dbReference type="NCBI Taxonomy" id="2759023"/>
    <lineage>
        <taxon>Bacteria</taxon>
        <taxon>Bacillati</taxon>
        <taxon>Bacillota</taxon>
        <taxon>Bacilli</taxon>
        <taxon>Bacillales</taxon>
        <taxon>Bacillaceae</taxon>
        <taxon>Neobacillus</taxon>
    </lineage>
</organism>
<proteinExistence type="predicted"/>
<dbReference type="Proteomes" id="UP000637074">
    <property type="component" value="Unassembled WGS sequence"/>
</dbReference>